<evidence type="ECO:0000256" key="2">
    <source>
        <dbReference type="PROSITE-ProRule" id="PRU00325"/>
    </source>
</evidence>
<dbReference type="Gene3D" id="3.40.50.10810">
    <property type="entry name" value="Tandem AAA-ATPase domain"/>
    <property type="match status" value="1"/>
</dbReference>
<evidence type="ECO:0000313" key="7">
    <source>
        <dbReference type="EMBL" id="NML30019.1"/>
    </source>
</evidence>
<feature type="region of interest" description="Disordered" evidence="3">
    <location>
        <begin position="988"/>
        <end position="1010"/>
    </location>
</feature>
<dbReference type="PROSITE" id="PS50966">
    <property type="entry name" value="ZF_SWIM"/>
    <property type="match status" value="1"/>
</dbReference>
<dbReference type="InterPro" id="IPR027417">
    <property type="entry name" value="P-loop_NTPase"/>
</dbReference>
<dbReference type="InterPro" id="IPR007527">
    <property type="entry name" value="Znf_SWIM"/>
</dbReference>
<dbReference type="GO" id="GO:0004386">
    <property type="term" value="F:helicase activity"/>
    <property type="evidence" value="ECO:0007669"/>
    <property type="project" value="UniProtKB-KW"/>
</dbReference>
<dbReference type="Proteomes" id="UP000583127">
    <property type="component" value="Unassembled WGS sequence"/>
</dbReference>
<dbReference type="Pfam" id="PF04434">
    <property type="entry name" value="SWIM"/>
    <property type="match status" value="1"/>
</dbReference>
<keyword evidence="1" id="KW-0378">Hydrolase</keyword>
<comment type="caution">
    <text evidence="7">The sequence shown here is derived from an EMBL/GenBank/DDBJ whole genome shotgun (WGS) entry which is preliminary data.</text>
</comment>
<feature type="domain" description="Helicase ATP-binding" evidence="5">
    <location>
        <begin position="709"/>
        <end position="869"/>
    </location>
</feature>
<gene>
    <name evidence="7" type="ORF">HHL14_04150</name>
</gene>
<keyword evidence="7" id="KW-0547">Nucleotide-binding</keyword>
<dbReference type="Gene3D" id="3.40.50.300">
    <property type="entry name" value="P-loop containing nucleotide triphosphate hydrolases"/>
    <property type="match status" value="1"/>
</dbReference>
<dbReference type="AlphaFoldDB" id="A0A7X9X2G1"/>
<evidence type="ECO:0000256" key="3">
    <source>
        <dbReference type="SAM" id="MobiDB-lite"/>
    </source>
</evidence>
<dbReference type="EMBL" id="JABBFZ010000002">
    <property type="protein sequence ID" value="NML30019.1"/>
    <property type="molecule type" value="Genomic_DNA"/>
</dbReference>
<feature type="domain" description="SWIM-type" evidence="4">
    <location>
        <begin position="51"/>
        <end position="89"/>
    </location>
</feature>
<dbReference type="CDD" id="cd18793">
    <property type="entry name" value="SF2_C_SNF"/>
    <property type="match status" value="1"/>
</dbReference>
<dbReference type="InterPro" id="IPR014001">
    <property type="entry name" value="Helicase_ATP-bd"/>
</dbReference>
<keyword evidence="8" id="KW-1185">Reference proteome</keyword>
<dbReference type="GO" id="GO:0005524">
    <property type="term" value="F:ATP binding"/>
    <property type="evidence" value="ECO:0007669"/>
    <property type="project" value="InterPro"/>
</dbReference>
<dbReference type="PANTHER" id="PTHR10799">
    <property type="entry name" value="SNF2/RAD54 HELICASE FAMILY"/>
    <property type="match status" value="1"/>
</dbReference>
<sequence>MSSVFFDRDRITEWLGEWTVAKARSVGTVSNVKWHGATLTGDVQGSQPQPYRTRVRFRTDGGAPWAQGDCTCPVGRDCKHVAALLLAELDYHDEMDHITRVADEGDADAARPVPAMGAASPSSSAAPLAPSTGVRPELVSWLERFRERARAADADAAASAKDAARQPAASRETLAYRLNWSSFHLRHEVVLHCARCDEDGTIVEVGESWGDVEVALLRQPRFVSDADLSILRGLWLGRSREDFGQFVLRGTSGAETLQKLIATGRLFFDFRIAPGHAGPTPLARAADRPGRIEWEPLADQRLRPVLRTEPRASMVLPTEPVWYVDGVANEAGIVPLSLPFQQLPDYLAMPPISLAEAPLVASVLREIAPELPLPPTHDAPAIRVIDVEPVPVLTLNSHALSGAMKVARAAKGAGGAKAARTGTAAAAPPRDAAAVELAAVSFDYDGVSINADSSVTLVPLPGGDVIHIRRRYEAEKKRLLELRKTGLQKVPTRSVHASRLLPDTMLGLPDADAWSGFVNEAVPALAANGWRVTMAPEFRYNVIEIDAIDGSAQQASDGWFDLEMGIRVGGRDVRLEPLLADLFRRDRRWLSGALETIGDAEPIELKTDENKRLRIRADRLKPVVRVLVDLFDSLGGALAEGVPLRVPALDAGRLDALNDTGRWQFSGDDSIRELARRLQAGPGLREVPVPRALKAELRAYQHQGLNWMQFLRDQDLAGVLADDMGLGKTVQTLAHILAEKEAGRLTRPALIVVPTTLVHNWREEARRFAPDLKVLVLNGPQRKERFEQIGDHELILTTYALLWRDQKVLAGHDYHLLILDEAQYVKNATTKAAQAIRGLSARHRLCLTGTPLENHLGELWSQFDFLLPGFLGSQKDFTRRWRNPIEKNGDDVRRALLARRIRPFMLRRRKDEVAKELPPKTTIVCPVDLEGAQRDLYETVRTAMQEKVRAAVSAQGLARSHIIVLDALLKLRQVCCDPRLVRVASGMTESGADGNETGKTAGSAVGKTTGSGERAMRSAKLDLLLSMLPELIEEGRRVLLFSQFTGMLALIADALDEAAIPYVLLTGDTVDRATPVERFQRGEVPLFLISLKAGGVGLNLTAADTVIHYDPWWNPAAENQATDRAHRLGQDKPVFVYKLIAAGSIEEKIVELQEQKAGLADSILAEDAAGTTRFSDDDLDALFEPMPEIEGAR</sequence>
<feature type="region of interest" description="Disordered" evidence="3">
    <location>
        <begin position="111"/>
        <end position="132"/>
    </location>
</feature>
<dbReference type="GO" id="GO:0008270">
    <property type="term" value="F:zinc ion binding"/>
    <property type="evidence" value="ECO:0007669"/>
    <property type="project" value="UniProtKB-KW"/>
</dbReference>
<evidence type="ECO:0000256" key="1">
    <source>
        <dbReference type="ARBA" id="ARBA00022801"/>
    </source>
</evidence>
<dbReference type="SMART" id="SM00490">
    <property type="entry name" value="HELICc"/>
    <property type="match status" value="1"/>
</dbReference>
<evidence type="ECO:0000313" key="8">
    <source>
        <dbReference type="Proteomes" id="UP000583127"/>
    </source>
</evidence>
<dbReference type="PROSITE" id="PS51194">
    <property type="entry name" value="HELICASE_CTER"/>
    <property type="match status" value="1"/>
</dbReference>
<evidence type="ECO:0000259" key="4">
    <source>
        <dbReference type="PROSITE" id="PS50966"/>
    </source>
</evidence>
<dbReference type="Pfam" id="PF00271">
    <property type="entry name" value="Helicase_C"/>
    <property type="match status" value="1"/>
</dbReference>
<accession>A0A7X9X2G1</accession>
<evidence type="ECO:0000259" key="5">
    <source>
        <dbReference type="PROSITE" id="PS51192"/>
    </source>
</evidence>
<proteinExistence type="predicted"/>
<dbReference type="InterPro" id="IPR001650">
    <property type="entry name" value="Helicase_C-like"/>
</dbReference>
<dbReference type="InterPro" id="IPR000330">
    <property type="entry name" value="SNF2_N"/>
</dbReference>
<dbReference type="CDD" id="cd18012">
    <property type="entry name" value="DEXQc_arch_SWI2_SNF2"/>
    <property type="match status" value="1"/>
</dbReference>
<keyword evidence="7" id="KW-0347">Helicase</keyword>
<keyword evidence="2" id="KW-0863">Zinc-finger</keyword>
<dbReference type="InterPro" id="IPR038718">
    <property type="entry name" value="SNF2-like_sf"/>
</dbReference>
<dbReference type="Pfam" id="PF00176">
    <property type="entry name" value="SNF2-rel_dom"/>
    <property type="match status" value="1"/>
</dbReference>
<protein>
    <submittedName>
        <fullName evidence="7">DEAD/DEAH box helicase</fullName>
    </submittedName>
</protein>
<evidence type="ECO:0000259" key="6">
    <source>
        <dbReference type="PROSITE" id="PS51194"/>
    </source>
</evidence>
<dbReference type="SMART" id="SM00487">
    <property type="entry name" value="DEXDc"/>
    <property type="match status" value="1"/>
</dbReference>
<keyword evidence="2" id="KW-0862">Zinc</keyword>
<organism evidence="7 8">
    <name type="scientific">Paraburkholderia antibiotica</name>
    <dbReference type="NCBI Taxonomy" id="2728839"/>
    <lineage>
        <taxon>Bacteria</taxon>
        <taxon>Pseudomonadati</taxon>
        <taxon>Pseudomonadota</taxon>
        <taxon>Betaproteobacteria</taxon>
        <taxon>Burkholderiales</taxon>
        <taxon>Burkholderiaceae</taxon>
        <taxon>Paraburkholderia</taxon>
    </lineage>
</organism>
<dbReference type="PROSITE" id="PS51192">
    <property type="entry name" value="HELICASE_ATP_BIND_1"/>
    <property type="match status" value="1"/>
</dbReference>
<dbReference type="SUPFAM" id="SSF52540">
    <property type="entry name" value="P-loop containing nucleoside triphosphate hydrolases"/>
    <property type="match status" value="2"/>
</dbReference>
<feature type="domain" description="Helicase C-terminal" evidence="6">
    <location>
        <begin position="1020"/>
        <end position="1180"/>
    </location>
</feature>
<dbReference type="RefSeq" id="WP_169496318.1">
    <property type="nucleotide sequence ID" value="NZ_JABBFZ010000002.1"/>
</dbReference>
<keyword evidence="2" id="KW-0479">Metal-binding</keyword>
<keyword evidence="7" id="KW-0067">ATP-binding</keyword>
<dbReference type="InterPro" id="IPR049730">
    <property type="entry name" value="SNF2/RAD54-like_C"/>
</dbReference>
<name>A0A7X9X2G1_9BURK</name>
<dbReference type="GO" id="GO:0016787">
    <property type="term" value="F:hydrolase activity"/>
    <property type="evidence" value="ECO:0007669"/>
    <property type="project" value="UniProtKB-KW"/>
</dbReference>
<feature type="compositionally biased region" description="Low complexity" evidence="3">
    <location>
        <begin position="112"/>
        <end position="131"/>
    </location>
</feature>
<reference evidence="7 8" key="1">
    <citation type="submission" date="2020-04" db="EMBL/GenBank/DDBJ databases">
        <title>Paraburkholderia sp. G-4-1-8 isolated from soil.</title>
        <authorList>
            <person name="Dahal R.H."/>
        </authorList>
    </citation>
    <scope>NUCLEOTIDE SEQUENCE [LARGE SCALE GENOMIC DNA]</scope>
    <source>
        <strain evidence="7 8">G-4-1-8</strain>
    </source>
</reference>